<evidence type="ECO:0000313" key="2">
    <source>
        <dbReference type="EMBL" id="CAI2360716.1"/>
    </source>
</evidence>
<dbReference type="Proteomes" id="UP001295684">
    <property type="component" value="Unassembled WGS sequence"/>
</dbReference>
<evidence type="ECO:0000256" key="1">
    <source>
        <dbReference type="SAM" id="Coils"/>
    </source>
</evidence>
<organism evidence="2 3">
    <name type="scientific">Euplotes crassus</name>
    <dbReference type="NCBI Taxonomy" id="5936"/>
    <lineage>
        <taxon>Eukaryota</taxon>
        <taxon>Sar</taxon>
        <taxon>Alveolata</taxon>
        <taxon>Ciliophora</taxon>
        <taxon>Intramacronucleata</taxon>
        <taxon>Spirotrichea</taxon>
        <taxon>Hypotrichia</taxon>
        <taxon>Euplotida</taxon>
        <taxon>Euplotidae</taxon>
        <taxon>Moneuplotes</taxon>
    </lineage>
</organism>
<accession>A0AAD1U5V4</accession>
<keyword evidence="3" id="KW-1185">Reference proteome</keyword>
<dbReference type="EMBL" id="CAMPGE010001912">
    <property type="protein sequence ID" value="CAI2360716.1"/>
    <property type="molecule type" value="Genomic_DNA"/>
</dbReference>
<dbReference type="AlphaFoldDB" id="A0AAD1U5V4"/>
<gene>
    <name evidence="2" type="ORF">ECRASSUSDP1_LOCUS2021</name>
</gene>
<feature type="coiled-coil region" evidence="1">
    <location>
        <begin position="219"/>
        <end position="267"/>
    </location>
</feature>
<keyword evidence="1" id="KW-0175">Coiled coil</keyword>
<sequence>MLTICSRAVLSQRIRRVHTVKPNNIVCCHGRYFSTQKQVDTQSKTETLVEPQAQDKASPTLEAEVKVDKIENTEADETHPPVKKPQQGKPGRLLLFLIIFGGMAFVINNSLEEHEEKSALDGIERKEKKAKVLSQRDEVIIRRAREERIKSIRTTIQQELEQEFKLIPEGYDIKLLKKQKEINEEVDKLLGLNKIPDPTRYKEITEKIREVHGEIQQAFSGLDIQKSKVERDLEKLERLRNLVENEIQELENEFDKAESAVEDYRKNQFKGLQERSRSFLQEFSKIKAENEPMALSYLHKVKELMEEGEEFIKDIDKKVPKDLKSVRQDVKSRYVRLKFMIKEYYRDHETATSSYEKLKKYFNSYNKDDFNNIERGTDQMADIRNLKDEKAILQIMINRMKDEIRITREDLSQRKRRLEKLNHMSMSKKINMLSYYNDIDTLCTKMNRAKMVGGDISADLKKLQETSQGQDELLIAITNDLLSKYRTSTNVITAKQLHKFFLEKRNDYYWDCFQRKKTLLNLFGRTMYYSYTYLLLDNVKFEKKYAISHVLKDDSTVCRDVRLMNYIEEALNDGNIEEAHLFATQMSPKMVHDLKEFINLCECYIKFQMSVDTLRDHSNNLISSIFKDK</sequence>
<proteinExistence type="predicted"/>
<comment type="caution">
    <text evidence="2">The sequence shown here is derived from an EMBL/GenBank/DDBJ whole genome shotgun (WGS) entry which is preliminary data.</text>
</comment>
<reference evidence="2" key="1">
    <citation type="submission" date="2023-07" db="EMBL/GenBank/DDBJ databases">
        <authorList>
            <consortium name="AG Swart"/>
            <person name="Singh M."/>
            <person name="Singh A."/>
            <person name="Seah K."/>
            <person name="Emmerich C."/>
        </authorList>
    </citation>
    <scope>NUCLEOTIDE SEQUENCE</scope>
    <source>
        <strain evidence="2">DP1</strain>
    </source>
</reference>
<protein>
    <submittedName>
        <fullName evidence="2">Uncharacterized protein</fullName>
    </submittedName>
</protein>
<evidence type="ECO:0000313" key="3">
    <source>
        <dbReference type="Proteomes" id="UP001295684"/>
    </source>
</evidence>
<feature type="coiled-coil region" evidence="1">
    <location>
        <begin position="383"/>
        <end position="421"/>
    </location>
</feature>
<name>A0AAD1U5V4_EUPCR</name>